<dbReference type="AlphaFoldDB" id="A0ABD2QF75"/>
<dbReference type="EMBL" id="JBJKFK010000284">
    <property type="protein sequence ID" value="KAL3318125.1"/>
    <property type="molecule type" value="Genomic_DNA"/>
</dbReference>
<evidence type="ECO:0008006" key="4">
    <source>
        <dbReference type="Google" id="ProtNLM"/>
    </source>
</evidence>
<accession>A0ABD2QF75</accession>
<dbReference type="InterPro" id="IPR015915">
    <property type="entry name" value="Kelch-typ_b-propeller"/>
</dbReference>
<comment type="caution">
    <text evidence="2">The sequence shown here is derived from an EMBL/GenBank/DDBJ whole genome shotgun (WGS) entry which is preliminary data.</text>
</comment>
<gene>
    <name evidence="2" type="ORF">Ciccas_003212</name>
</gene>
<feature type="region of interest" description="Disordered" evidence="1">
    <location>
        <begin position="428"/>
        <end position="448"/>
    </location>
</feature>
<reference evidence="2 3" key="1">
    <citation type="submission" date="2024-11" db="EMBL/GenBank/DDBJ databases">
        <title>Adaptive evolution of stress response genes in parasites aligns with host niche diversity.</title>
        <authorList>
            <person name="Hahn C."/>
            <person name="Resl P."/>
        </authorList>
    </citation>
    <scope>NUCLEOTIDE SEQUENCE [LARGE SCALE GENOMIC DNA]</scope>
    <source>
        <strain evidence="2">EGGRZ-B1_66</strain>
        <tissue evidence="2">Body</tissue>
    </source>
</reference>
<keyword evidence="3" id="KW-1185">Reference proteome</keyword>
<evidence type="ECO:0000313" key="2">
    <source>
        <dbReference type="EMBL" id="KAL3318125.1"/>
    </source>
</evidence>
<proteinExistence type="predicted"/>
<dbReference type="PANTHER" id="PTHR46063:SF1">
    <property type="entry name" value="KELCH DOMAIN-CONTAINING PROTEIN 4"/>
    <property type="match status" value="1"/>
</dbReference>
<dbReference type="PANTHER" id="PTHR46063">
    <property type="entry name" value="KELCH DOMAIN-CONTAINING PROTEIN"/>
    <property type="match status" value="1"/>
</dbReference>
<dbReference type="Proteomes" id="UP001626550">
    <property type="component" value="Unassembled WGS sequence"/>
</dbReference>
<dbReference type="Pfam" id="PF24681">
    <property type="entry name" value="Kelch_KLHDC2_KLHL20_DRC7"/>
    <property type="match status" value="1"/>
</dbReference>
<organism evidence="2 3">
    <name type="scientific">Cichlidogyrus casuarinus</name>
    <dbReference type="NCBI Taxonomy" id="1844966"/>
    <lineage>
        <taxon>Eukaryota</taxon>
        <taxon>Metazoa</taxon>
        <taxon>Spiralia</taxon>
        <taxon>Lophotrochozoa</taxon>
        <taxon>Platyhelminthes</taxon>
        <taxon>Monogenea</taxon>
        <taxon>Monopisthocotylea</taxon>
        <taxon>Dactylogyridea</taxon>
        <taxon>Ancyrocephalidae</taxon>
        <taxon>Cichlidogyrus</taxon>
    </lineage>
</organism>
<evidence type="ECO:0000313" key="3">
    <source>
        <dbReference type="Proteomes" id="UP001626550"/>
    </source>
</evidence>
<dbReference type="Gene3D" id="2.120.10.80">
    <property type="entry name" value="Kelch-type beta propeller"/>
    <property type="match status" value="2"/>
</dbReference>
<feature type="compositionally biased region" description="Basic and acidic residues" evidence="1">
    <location>
        <begin position="8"/>
        <end position="24"/>
    </location>
</feature>
<feature type="compositionally biased region" description="Acidic residues" evidence="1">
    <location>
        <begin position="429"/>
        <end position="443"/>
    </location>
</feature>
<feature type="region of interest" description="Disordered" evidence="1">
    <location>
        <begin position="1"/>
        <end position="25"/>
    </location>
</feature>
<sequence length="505" mass="56867">MGKKDKKKSKDTVRTSKREEERMSKKLRTMELVAGEVPLEDILRDIESKQKQSNEITFKLSAPPSPRSNFTFVANPDEKELILFGGEFYNGKKNFTYQELFIYHVSTNLWTLVESDNTPLPRCAHQAVTGKYNNANSMFLFGGEFASESQTRFHHYKDLWALNLKSKKWSQIKTSSGPCARSGHRMAPWKQGFLLFGGFSDSGCKTVYYNDLWSYDGNENFWTKIQLPSIPQIVPRSGGSLFTSADFHSAFIYGGYSKQPSKSDDEKGIVHTDCFQVQISGGKNLQVQLTSLRLGGCKPNPPRTCMACQRLRGGNNQCLFFGGVHDEEEDSDEGPVMKSQFSQDLLLLDLDKAKWLPFNYSEEGGANVPQPRMRAGLALIGNQLFLYGGSFEGKREEVTLDDMHCLDLTQRSWKCIHPGSAQHVVCASDSEDEETTSSEEDVEAPLPLKSETQDQYLSRTLDFWCKMAEDEECEEMSPTASCPFSDETIALAKNMASTFFSDNKS</sequence>
<evidence type="ECO:0000256" key="1">
    <source>
        <dbReference type="SAM" id="MobiDB-lite"/>
    </source>
</evidence>
<dbReference type="SUPFAM" id="SSF117281">
    <property type="entry name" value="Kelch motif"/>
    <property type="match status" value="2"/>
</dbReference>
<protein>
    <recommendedName>
        <fullName evidence="4">Kelch domain-containing protein 4</fullName>
    </recommendedName>
</protein>
<name>A0ABD2QF75_9PLAT</name>
<dbReference type="InterPro" id="IPR052588">
    <property type="entry name" value="Kelch_domain_protein"/>
</dbReference>